<dbReference type="PANTHER" id="PTHR10165:SF103">
    <property type="entry name" value="PHOSPHOLIPID PHOSPHATASE HOMOLOG 1.2 HOMOLOG"/>
    <property type="match status" value="1"/>
</dbReference>
<dbReference type="Pfam" id="PF01569">
    <property type="entry name" value="PAP2"/>
    <property type="match status" value="1"/>
</dbReference>
<dbReference type="AlphaFoldDB" id="A0AAN8XCN9"/>
<accession>A0AAN8XCN9</accession>
<evidence type="ECO:0000256" key="6">
    <source>
        <dbReference type="SAM" id="Phobius"/>
    </source>
</evidence>
<dbReference type="Gene3D" id="1.20.144.10">
    <property type="entry name" value="Phosphatidic acid phosphatase type 2/haloperoxidase"/>
    <property type="match status" value="1"/>
</dbReference>
<feature type="transmembrane region" description="Helical" evidence="6">
    <location>
        <begin position="66"/>
        <end position="90"/>
    </location>
</feature>
<dbReference type="Proteomes" id="UP001381693">
    <property type="component" value="Unassembled WGS sequence"/>
</dbReference>
<dbReference type="GO" id="GO:0006644">
    <property type="term" value="P:phospholipid metabolic process"/>
    <property type="evidence" value="ECO:0007669"/>
    <property type="project" value="InterPro"/>
</dbReference>
<evidence type="ECO:0000256" key="5">
    <source>
        <dbReference type="ARBA" id="ARBA00023136"/>
    </source>
</evidence>
<dbReference type="GO" id="GO:0008195">
    <property type="term" value="F:phosphatidate phosphatase activity"/>
    <property type="evidence" value="ECO:0007669"/>
    <property type="project" value="TreeGrafter"/>
</dbReference>
<protein>
    <recommendedName>
        <fullName evidence="7">Phosphatidic acid phosphatase type 2/haloperoxidase domain-containing protein</fullName>
    </recommendedName>
</protein>
<comment type="similarity">
    <text evidence="2">Belongs to the PA-phosphatase related phosphoesterase family.</text>
</comment>
<reference evidence="8 9" key="1">
    <citation type="submission" date="2023-11" db="EMBL/GenBank/DDBJ databases">
        <title>Halocaridina rubra genome assembly.</title>
        <authorList>
            <person name="Smith C."/>
        </authorList>
    </citation>
    <scope>NUCLEOTIDE SEQUENCE [LARGE SCALE GENOMIC DNA]</scope>
    <source>
        <strain evidence="8">EP-1</strain>
        <tissue evidence="8">Whole</tissue>
    </source>
</reference>
<feature type="transmembrane region" description="Helical" evidence="6">
    <location>
        <begin position="183"/>
        <end position="202"/>
    </location>
</feature>
<dbReference type="InterPro" id="IPR043216">
    <property type="entry name" value="PAP-like"/>
</dbReference>
<dbReference type="SUPFAM" id="SSF48317">
    <property type="entry name" value="Acid phosphatase/Vanadium-dependent haloperoxidase"/>
    <property type="match status" value="1"/>
</dbReference>
<gene>
    <name evidence="8" type="ORF">SK128_011348</name>
</gene>
<dbReference type="InterPro" id="IPR036938">
    <property type="entry name" value="PAP2/HPO_sf"/>
</dbReference>
<keyword evidence="9" id="KW-1185">Reference proteome</keyword>
<feature type="domain" description="Phosphatidic acid phosphatase type 2/haloperoxidase" evidence="7">
    <location>
        <begin position="112"/>
        <end position="259"/>
    </location>
</feature>
<keyword evidence="3 6" id="KW-0812">Transmembrane</keyword>
<organism evidence="8 9">
    <name type="scientific">Halocaridina rubra</name>
    <name type="common">Hawaiian red shrimp</name>
    <dbReference type="NCBI Taxonomy" id="373956"/>
    <lineage>
        <taxon>Eukaryota</taxon>
        <taxon>Metazoa</taxon>
        <taxon>Ecdysozoa</taxon>
        <taxon>Arthropoda</taxon>
        <taxon>Crustacea</taxon>
        <taxon>Multicrustacea</taxon>
        <taxon>Malacostraca</taxon>
        <taxon>Eumalacostraca</taxon>
        <taxon>Eucarida</taxon>
        <taxon>Decapoda</taxon>
        <taxon>Pleocyemata</taxon>
        <taxon>Caridea</taxon>
        <taxon>Atyoidea</taxon>
        <taxon>Atyidae</taxon>
        <taxon>Halocaridina</taxon>
    </lineage>
</organism>
<evidence type="ECO:0000256" key="4">
    <source>
        <dbReference type="ARBA" id="ARBA00022989"/>
    </source>
</evidence>
<name>A0AAN8XCN9_HALRR</name>
<dbReference type="EMBL" id="JAXCGZ010005748">
    <property type="protein sequence ID" value="KAK7080927.1"/>
    <property type="molecule type" value="Genomic_DNA"/>
</dbReference>
<evidence type="ECO:0000256" key="1">
    <source>
        <dbReference type="ARBA" id="ARBA00004141"/>
    </source>
</evidence>
<evidence type="ECO:0000313" key="9">
    <source>
        <dbReference type="Proteomes" id="UP001381693"/>
    </source>
</evidence>
<dbReference type="GO" id="GO:0046839">
    <property type="term" value="P:phospholipid dephosphorylation"/>
    <property type="evidence" value="ECO:0007669"/>
    <property type="project" value="TreeGrafter"/>
</dbReference>
<keyword evidence="4 6" id="KW-1133">Transmembrane helix</keyword>
<dbReference type="SMART" id="SM00014">
    <property type="entry name" value="acidPPc"/>
    <property type="match status" value="1"/>
</dbReference>
<dbReference type="GO" id="GO:0005886">
    <property type="term" value="C:plasma membrane"/>
    <property type="evidence" value="ECO:0007669"/>
    <property type="project" value="TreeGrafter"/>
</dbReference>
<comment type="caution">
    <text evidence="8">The sequence shown here is derived from an EMBL/GenBank/DDBJ whole genome shotgun (WGS) entry which is preliminary data.</text>
</comment>
<feature type="transmembrane region" description="Helical" evidence="6">
    <location>
        <begin position="111"/>
        <end position="132"/>
    </location>
</feature>
<dbReference type="GO" id="GO:0007165">
    <property type="term" value="P:signal transduction"/>
    <property type="evidence" value="ECO:0007669"/>
    <property type="project" value="TreeGrafter"/>
</dbReference>
<feature type="transmembrane region" description="Helical" evidence="6">
    <location>
        <begin position="209"/>
        <end position="228"/>
    </location>
</feature>
<evidence type="ECO:0000256" key="2">
    <source>
        <dbReference type="ARBA" id="ARBA00008816"/>
    </source>
</evidence>
<evidence type="ECO:0000259" key="7">
    <source>
        <dbReference type="SMART" id="SM00014"/>
    </source>
</evidence>
<sequence>MTSETMEKEEKNRVSRRFSLRKHKKQIGLICGASLTVTLLGFIPPLDATVSCSDDSIRLPYLPDTISVAMLLTIALLIPFITMTITEYLNPPVHSYKNYSLGQCVRTSWHYIGDLFVGGLFMFVINDFMKIFTSEARPSFWSSCSPDVSNEQCRNEYITVSWKDCTNPYNLTRGRLVDSMKSFPSGHASVSVYSSLFMIVYIKERIWKNGSLLIAVFMQLTWVGWTYLCCQSRIWDNRHHWWDILVGAFLGAFGTLFTLNYFSNWFIRENYSQKPGYSQDK</sequence>
<dbReference type="PANTHER" id="PTHR10165">
    <property type="entry name" value="LIPID PHOSPHATE PHOSPHATASE"/>
    <property type="match status" value="1"/>
</dbReference>
<feature type="transmembrane region" description="Helical" evidence="6">
    <location>
        <begin position="240"/>
        <end position="262"/>
    </location>
</feature>
<comment type="subcellular location">
    <subcellularLocation>
        <location evidence="1">Membrane</location>
        <topology evidence="1">Multi-pass membrane protein</topology>
    </subcellularLocation>
</comment>
<evidence type="ECO:0000256" key="3">
    <source>
        <dbReference type="ARBA" id="ARBA00022692"/>
    </source>
</evidence>
<feature type="transmembrane region" description="Helical" evidence="6">
    <location>
        <begin position="27"/>
        <end position="46"/>
    </location>
</feature>
<dbReference type="InterPro" id="IPR000326">
    <property type="entry name" value="PAP2/HPO"/>
</dbReference>
<proteinExistence type="inferred from homology"/>
<evidence type="ECO:0000313" key="8">
    <source>
        <dbReference type="EMBL" id="KAK7080927.1"/>
    </source>
</evidence>
<keyword evidence="5 6" id="KW-0472">Membrane</keyword>